<sequence>MLNNSWENKKNTNDTDAAHFSGKLADSVSSVLFNRGALSMAISSWHSVRVSERFLPFRFAV</sequence>
<protein>
    <submittedName>
        <fullName evidence="1">Uncharacterized protein</fullName>
    </submittedName>
</protein>
<dbReference type="Proteomes" id="UP000005101">
    <property type="component" value="Unassembled WGS sequence"/>
</dbReference>
<name>A0ABN0BR28_BACFG</name>
<organism evidence="1 2">
    <name type="scientific">Bacteroides fragilis 3_1_12</name>
    <dbReference type="NCBI Taxonomy" id="457424"/>
    <lineage>
        <taxon>Bacteria</taxon>
        <taxon>Pseudomonadati</taxon>
        <taxon>Bacteroidota</taxon>
        <taxon>Bacteroidia</taxon>
        <taxon>Bacteroidales</taxon>
        <taxon>Bacteroidaceae</taxon>
        <taxon>Bacteroides</taxon>
    </lineage>
</organism>
<reference evidence="1 2" key="1">
    <citation type="submission" date="2008-12" db="EMBL/GenBank/DDBJ databases">
        <title>Annotation of Bacteroides fragilis strain 3_1_12.</title>
        <authorList>
            <consortium name="The Broad Institute Genome Sequencing Platform"/>
            <person name="Ward D."/>
            <person name="Young S.K."/>
            <person name="Kodira C.D."/>
            <person name="Zeng Q."/>
            <person name="Koehrsen M."/>
            <person name="Alvarado L."/>
            <person name="Berlin A."/>
            <person name="Borenstein D."/>
            <person name="Chen Z."/>
            <person name="Engels R."/>
            <person name="Freedman E."/>
            <person name="Gellesch M."/>
            <person name="Goldberg J."/>
            <person name="Griggs A."/>
            <person name="Gujja S."/>
            <person name="Heiman D."/>
            <person name="Hepburn T."/>
            <person name="Howarth C."/>
            <person name="Jen D."/>
            <person name="Larson L."/>
            <person name="Lewis B."/>
            <person name="Mehta T."/>
            <person name="Park D."/>
            <person name="Pearson M."/>
            <person name="Roberts A."/>
            <person name="Saif S."/>
            <person name="Shea T."/>
            <person name="Shenoy N."/>
            <person name="Sisk P."/>
            <person name="Stolte C."/>
            <person name="Sykes S."/>
            <person name="Walk T."/>
            <person name="White J."/>
            <person name="Yandava C."/>
            <person name="Allen-Vercoe E."/>
            <person name="Strauss J."/>
            <person name="Ambrose C."/>
            <person name="Lander E."/>
            <person name="Nusbaum C."/>
            <person name="Galagan J."/>
            <person name="Birren B."/>
        </authorList>
    </citation>
    <scope>NUCLEOTIDE SEQUENCE [LARGE SCALE GENOMIC DNA]</scope>
    <source>
        <strain evidence="1 2">3_1_12</strain>
    </source>
</reference>
<accession>A0ABN0BR28</accession>
<evidence type="ECO:0000313" key="2">
    <source>
        <dbReference type="Proteomes" id="UP000005101"/>
    </source>
</evidence>
<dbReference type="EMBL" id="EQ973217">
    <property type="protein sequence ID" value="EFR55407.1"/>
    <property type="molecule type" value="Genomic_DNA"/>
</dbReference>
<keyword evidence="2" id="KW-1185">Reference proteome</keyword>
<evidence type="ECO:0000313" key="1">
    <source>
        <dbReference type="EMBL" id="EFR55407.1"/>
    </source>
</evidence>
<proteinExistence type="predicted"/>
<gene>
    <name evidence="1" type="ORF">BFAG_04106</name>
</gene>